<evidence type="ECO:0000256" key="2">
    <source>
        <dbReference type="SAM" id="Phobius"/>
    </source>
</evidence>
<sequence length="238" mass="24238">MDESRALRRAGWAGAASVVLLVIGVALGYLVGVDDPAMSDSDILERLNDDARQAAAGFAPPVLAAGVALLLWFATGLRRVLDRLSGGDPLAHAVVPAAALFGGLMITGVSLDVGSAFAAWSDEFTADPDTVRALGMSGQVLGLTGLIGCGVLVAVTARIAQQAGALPMWAVWVSYAVAVLCLSGFWSGGMASVAFALWLIGAVIVLLRMARPTPPAPAVPPQSAAPETTRPPPPTTSS</sequence>
<name>A0A4R0L452_9ACTN</name>
<keyword evidence="2" id="KW-0812">Transmembrane</keyword>
<feature type="transmembrane region" description="Helical" evidence="2">
    <location>
        <begin position="140"/>
        <end position="159"/>
    </location>
</feature>
<evidence type="ECO:0000313" key="3">
    <source>
        <dbReference type="EMBL" id="TCC65668.1"/>
    </source>
</evidence>
<keyword evidence="2" id="KW-0472">Membrane</keyword>
<evidence type="ECO:0008006" key="5">
    <source>
        <dbReference type="Google" id="ProtNLM"/>
    </source>
</evidence>
<gene>
    <name evidence="3" type="ORF">E0H73_01645</name>
</gene>
<feature type="transmembrane region" description="Helical" evidence="2">
    <location>
        <begin position="94"/>
        <end position="120"/>
    </location>
</feature>
<dbReference type="RefSeq" id="WP_131350253.1">
    <property type="nucleotide sequence ID" value="NZ_SJKB01000001.1"/>
</dbReference>
<feature type="transmembrane region" description="Helical" evidence="2">
    <location>
        <begin position="12"/>
        <end position="31"/>
    </location>
</feature>
<feature type="region of interest" description="Disordered" evidence="1">
    <location>
        <begin position="214"/>
        <end position="238"/>
    </location>
</feature>
<keyword evidence="2" id="KW-1133">Transmembrane helix</keyword>
<feature type="transmembrane region" description="Helical" evidence="2">
    <location>
        <begin position="192"/>
        <end position="210"/>
    </location>
</feature>
<dbReference type="OrthoDB" id="3825611at2"/>
<evidence type="ECO:0000256" key="1">
    <source>
        <dbReference type="SAM" id="MobiDB-lite"/>
    </source>
</evidence>
<reference evidence="3 4" key="1">
    <citation type="submission" date="2019-02" db="EMBL/GenBank/DDBJ databases">
        <title>Kribbella capetownensis sp. nov. and Kribbella speibonae sp. nov., isolated from soil.</title>
        <authorList>
            <person name="Curtis S.M."/>
            <person name="Norton I."/>
            <person name="Everest G.J."/>
            <person name="Meyers P.R."/>
        </authorList>
    </citation>
    <scope>NUCLEOTIDE SEQUENCE [LARGE SCALE GENOMIC DNA]</scope>
    <source>
        <strain evidence="3 4">NRRL B-24813</strain>
    </source>
</reference>
<feature type="compositionally biased region" description="Pro residues" evidence="1">
    <location>
        <begin position="229"/>
        <end position="238"/>
    </location>
</feature>
<accession>A0A4R0L452</accession>
<organism evidence="3 4">
    <name type="scientific">Kribbella pittospori</name>
    <dbReference type="NCBI Taxonomy" id="722689"/>
    <lineage>
        <taxon>Bacteria</taxon>
        <taxon>Bacillati</taxon>
        <taxon>Actinomycetota</taxon>
        <taxon>Actinomycetes</taxon>
        <taxon>Propionibacteriales</taxon>
        <taxon>Kribbellaceae</taxon>
        <taxon>Kribbella</taxon>
    </lineage>
</organism>
<comment type="caution">
    <text evidence="3">The sequence shown here is derived from an EMBL/GenBank/DDBJ whole genome shotgun (WGS) entry which is preliminary data.</text>
</comment>
<proteinExistence type="predicted"/>
<dbReference type="AlphaFoldDB" id="A0A4R0L452"/>
<feature type="transmembrane region" description="Helical" evidence="2">
    <location>
        <begin position="166"/>
        <end position="186"/>
    </location>
</feature>
<feature type="transmembrane region" description="Helical" evidence="2">
    <location>
        <begin position="51"/>
        <end position="73"/>
    </location>
</feature>
<dbReference type="Proteomes" id="UP000291144">
    <property type="component" value="Unassembled WGS sequence"/>
</dbReference>
<protein>
    <recommendedName>
        <fullName evidence="5">DUF4386 family protein</fullName>
    </recommendedName>
</protein>
<evidence type="ECO:0000313" key="4">
    <source>
        <dbReference type="Proteomes" id="UP000291144"/>
    </source>
</evidence>
<dbReference type="EMBL" id="SJKB01000001">
    <property type="protein sequence ID" value="TCC65668.1"/>
    <property type="molecule type" value="Genomic_DNA"/>
</dbReference>
<keyword evidence="4" id="KW-1185">Reference proteome</keyword>